<dbReference type="STRING" id="754502.BJG93_27570"/>
<evidence type="ECO:0000256" key="7">
    <source>
        <dbReference type="RuleBase" id="RU363032"/>
    </source>
</evidence>
<evidence type="ECO:0000256" key="3">
    <source>
        <dbReference type="ARBA" id="ARBA00022475"/>
    </source>
</evidence>
<keyword evidence="4 7" id="KW-0812">Transmembrane</keyword>
<dbReference type="KEGG" id="pspw:BJG93_27570"/>
<gene>
    <name evidence="9" type="ORF">BJG93_27570</name>
</gene>
<dbReference type="SUPFAM" id="SSF161098">
    <property type="entry name" value="MetI-like"/>
    <property type="match status" value="1"/>
</dbReference>
<reference evidence="9" key="1">
    <citation type="submission" date="2016-09" db="EMBL/GenBank/DDBJ databases">
        <title>The Complete Genome of Burkholderia sprentiae wsm5005.</title>
        <authorList>
            <person name="De Meyer S."/>
            <person name="Wang P."/>
            <person name="Terpolilli J."/>
        </authorList>
    </citation>
    <scope>NUCLEOTIDE SEQUENCE [LARGE SCALE GENOMIC DNA]</scope>
    <source>
        <strain evidence="9">WSM5005</strain>
    </source>
</reference>
<dbReference type="EMBL" id="CP017562">
    <property type="protein sequence ID" value="APA89368.2"/>
    <property type="molecule type" value="Genomic_DNA"/>
</dbReference>
<keyword evidence="6 7" id="KW-0472">Membrane</keyword>
<dbReference type="PANTHER" id="PTHR43386">
    <property type="entry name" value="OLIGOPEPTIDE TRANSPORT SYSTEM PERMEASE PROTEIN APPC"/>
    <property type="match status" value="1"/>
</dbReference>
<accession>A0A1I9YT38</accession>
<keyword evidence="2 7" id="KW-0813">Transport</keyword>
<dbReference type="Pfam" id="PF00528">
    <property type="entry name" value="BPD_transp_1"/>
    <property type="match status" value="1"/>
</dbReference>
<comment type="similarity">
    <text evidence="7">Belongs to the binding-protein-dependent transport system permease family.</text>
</comment>
<dbReference type="AlphaFoldDB" id="A0A1I9YT38"/>
<reference evidence="9" key="2">
    <citation type="submission" date="2021-06" db="EMBL/GenBank/DDBJ databases">
        <authorList>
            <person name="Rogers T.H."/>
            <person name="Ramsay J.P."/>
            <person name="Wang P."/>
            <person name="Terpolilli J."/>
        </authorList>
    </citation>
    <scope>NUCLEOTIDE SEQUENCE [LARGE SCALE GENOMIC DNA]</scope>
    <source>
        <strain evidence="9">WSM5005</strain>
    </source>
</reference>
<keyword evidence="3" id="KW-1003">Cell membrane</keyword>
<evidence type="ECO:0000259" key="8">
    <source>
        <dbReference type="PROSITE" id="PS50928"/>
    </source>
</evidence>
<protein>
    <submittedName>
        <fullName evidence="9">ABC transporter permease</fullName>
    </submittedName>
</protein>
<keyword evidence="10" id="KW-1185">Reference proteome</keyword>
<proteinExistence type="inferred from homology"/>
<dbReference type="InterPro" id="IPR000515">
    <property type="entry name" value="MetI-like"/>
</dbReference>
<feature type="domain" description="ABC transmembrane type-1" evidence="8">
    <location>
        <begin position="96"/>
        <end position="291"/>
    </location>
</feature>
<dbReference type="GO" id="GO:0005886">
    <property type="term" value="C:plasma membrane"/>
    <property type="evidence" value="ECO:0007669"/>
    <property type="project" value="UniProtKB-SubCell"/>
</dbReference>
<dbReference type="PANTHER" id="PTHR43386:SF25">
    <property type="entry name" value="PEPTIDE ABC TRANSPORTER PERMEASE PROTEIN"/>
    <property type="match status" value="1"/>
</dbReference>
<dbReference type="Proteomes" id="UP000179860">
    <property type="component" value="Chromosome 2"/>
</dbReference>
<evidence type="ECO:0000256" key="4">
    <source>
        <dbReference type="ARBA" id="ARBA00022692"/>
    </source>
</evidence>
<dbReference type="InterPro" id="IPR050366">
    <property type="entry name" value="BP-dependent_transpt_permease"/>
</dbReference>
<feature type="transmembrane region" description="Helical" evidence="7">
    <location>
        <begin position="39"/>
        <end position="58"/>
    </location>
</feature>
<feature type="transmembrane region" description="Helical" evidence="7">
    <location>
        <begin position="221"/>
        <end position="242"/>
    </location>
</feature>
<evidence type="ECO:0000256" key="2">
    <source>
        <dbReference type="ARBA" id="ARBA00022448"/>
    </source>
</evidence>
<evidence type="ECO:0000313" key="9">
    <source>
        <dbReference type="EMBL" id="APA89368.2"/>
    </source>
</evidence>
<feature type="transmembrane region" description="Helical" evidence="7">
    <location>
        <begin position="140"/>
        <end position="169"/>
    </location>
</feature>
<keyword evidence="5 7" id="KW-1133">Transmembrane helix</keyword>
<dbReference type="PROSITE" id="PS50928">
    <property type="entry name" value="ABC_TM1"/>
    <property type="match status" value="1"/>
</dbReference>
<evidence type="ECO:0000256" key="1">
    <source>
        <dbReference type="ARBA" id="ARBA00004651"/>
    </source>
</evidence>
<dbReference type="CDD" id="cd06261">
    <property type="entry name" value="TM_PBP2"/>
    <property type="match status" value="1"/>
</dbReference>
<evidence type="ECO:0000313" key="10">
    <source>
        <dbReference type="Proteomes" id="UP000179860"/>
    </source>
</evidence>
<organism evidence="9 10">
    <name type="scientific">Paraburkholderia sprentiae WSM5005</name>
    <dbReference type="NCBI Taxonomy" id="754502"/>
    <lineage>
        <taxon>Bacteria</taxon>
        <taxon>Pseudomonadati</taxon>
        <taxon>Pseudomonadota</taxon>
        <taxon>Betaproteobacteria</taxon>
        <taxon>Burkholderiales</taxon>
        <taxon>Burkholderiaceae</taxon>
        <taxon>Paraburkholderia</taxon>
    </lineage>
</organism>
<name>A0A1I9YT38_9BURK</name>
<dbReference type="RefSeq" id="WP_082194571.1">
    <property type="nucleotide sequence ID" value="NZ_CP017562.2"/>
</dbReference>
<dbReference type="Gene3D" id="1.10.3720.10">
    <property type="entry name" value="MetI-like"/>
    <property type="match status" value="1"/>
</dbReference>
<sequence length="305" mass="33051">MNTVPHASTETNSTGYREKESRSGWIIFIINSSPFNVKIALAILLLVFSVVALAPIIAPYSPTETFDAVLAPWNGQFWLGTDQLGRDVFSRVLFGGRNSILIAVATTTVSFSVGATAGGLSAIRGGWLDQVMSRVIDTLMAIPSLIFALMLLSVFGTNVLNLVLIIAFIDATRVFRLSRAVSANIVAMEFVEAARLRGEGWLGVMRREVLPNIMPTLLSEFGIRFCYVFLTVAALSFLGVGIQPPAADWGSMVRENAPLIGFLDSDPRLAIMPLIPAFAIGIVTISMNLIIDWTLQIVGGMKEAR</sequence>
<evidence type="ECO:0000256" key="6">
    <source>
        <dbReference type="ARBA" id="ARBA00023136"/>
    </source>
</evidence>
<feature type="transmembrane region" description="Helical" evidence="7">
    <location>
        <begin position="100"/>
        <end position="120"/>
    </location>
</feature>
<dbReference type="GO" id="GO:0055085">
    <property type="term" value="P:transmembrane transport"/>
    <property type="evidence" value="ECO:0007669"/>
    <property type="project" value="InterPro"/>
</dbReference>
<evidence type="ECO:0000256" key="5">
    <source>
        <dbReference type="ARBA" id="ARBA00022989"/>
    </source>
</evidence>
<dbReference type="InterPro" id="IPR035906">
    <property type="entry name" value="MetI-like_sf"/>
</dbReference>
<feature type="transmembrane region" description="Helical" evidence="7">
    <location>
        <begin position="271"/>
        <end position="295"/>
    </location>
</feature>
<dbReference type="OrthoDB" id="9783218at2"/>
<comment type="subcellular location">
    <subcellularLocation>
        <location evidence="1 7">Cell membrane</location>
        <topology evidence="1 7">Multi-pass membrane protein</topology>
    </subcellularLocation>
</comment>